<gene>
    <name evidence="2" type="ORF">A2797_02620</name>
</gene>
<protein>
    <recommendedName>
        <fullName evidence="4">DUF11 domain-containing protein</fullName>
    </recommendedName>
</protein>
<dbReference type="AlphaFoldDB" id="A0A1F4VAD4"/>
<dbReference type="EMBL" id="MEVC01000024">
    <property type="protein sequence ID" value="OGC54108.1"/>
    <property type="molecule type" value="Genomic_DNA"/>
</dbReference>
<comment type="caution">
    <text evidence="2">The sequence shown here is derived from an EMBL/GenBank/DDBJ whole genome shotgun (WGS) entry which is preliminary data.</text>
</comment>
<feature type="signal peptide" evidence="1">
    <location>
        <begin position="1"/>
        <end position="26"/>
    </location>
</feature>
<evidence type="ECO:0008006" key="4">
    <source>
        <dbReference type="Google" id="ProtNLM"/>
    </source>
</evidence>
<dbReference type="Proteomes" id="UP000179005">
    <property type="component" value="Unassembled WGS sequence"/>
</dbReference>
<keyword evidence="1" id="KW-0732">Signal</keyword>
<evidence type="ECO:0000313" key="3">
    <source>
        <dbReference type="Proteomes" id="UP000179005"/>
    </source>
</evidence>
<accession>A0A1F4VAD4</accession>
<organism evidence="2 3">
    <name type="scientific">candidate division WWE3 bacterium RIFCSPHIGHO2_01_FULL_48_15</name>
    <dbReference type="NCBI Taxonomy" id="1802619"/>
    <lineage>
        <taxon>Bacteria</taxon>
        <taxon>Katanobacteria</taxon>
    </lineage>
</organism>
<sequence>MKKIIASFLSVSIVLFGLLTSAPRFGASAEVITLFDATLSASKTEVAPGETFTYTFDIKNVTGDTTVSPLFVVPTLSPLVTYAPGSGKAFKGTASADVSDSWLTDGLNLGDLGPGQSAKVTFQAKVVSVAGSGAALESVIQINKTWLPAGKNEWFQTASKITVKKQGQVLGAETLPETGPSEVLLISGYLGYLGFLLRRLKLTKYW</sequence>
<name>A0A1F4VAD4_UNCKA</name>
<proteinExistence type="predicted"/>
<evidence type="ECO:0000313" key="2">
    <source>
        <dbReference type="EMBL" id="OGC54108.1"/>
    </source>
</evidence>
<evidence type="ECO:0000256" key="1">
    <source>
        <dbReference type="SAM" id="SignalP"/>
    </source>
</evidence>
<reference evidence="2 3" key="1">
    <citation type="journal article" date="2016" name="Nat. Commun.">
        <title>Thousands of microbial genomes shed light on interconnected biogeochemical processes in an aquifer system.</title>
        <authorList>
            <person name="Anantharaman K."/>
            <person name="Brown C.T."/>
            <person name="Hug L.A."/>
            <person name="Sharon I."/>
            <person name="Castelle C.J."/>
            <person name="Probst A.J."/>
            <person name="Thomas B.C."/>
            <person name="Singh A."/>
            <person name="Wilkins M.J."/>
            <person name="Karaoz U."/>
            <person name="Brodie E.L."/>
            <person name="Williams K.H."/>
            <person name="Hubbard S.S."/>
            <person name="Banfield J.F."/>
        </authorList>
    </citation>
    <scope>NUCLEOTIDE SEQUENCE [LARGE SCALE GENOMIC DNA]</scope>
</reference>
<dbReference type="STRING" id="1802619.A2797_02620"/>
<feature type="chain" id="PRO_5009514954" description="DUF11 domain-containing protein" evidence="1">
    <location>
        <begin position="27"/>
        <end position="206"/>
    </location>
</feature>